<name>A0ABZ0AWH2_9BURK</name>
<reference evidence="2 3" key="1">
    <citation type="submission" date="2023-08" db="EMBL/GenBank/DDBJ databases">
        <title>Rhodoferax potami sp. nov. and Rhodoferax mekongensis sp. nov., isolated from the Mekong River in Thailand.</title>
        <authorList>
            <person name="Kitikhun S."/>
            <person name="Charoenyingcharoen P."/>
            <person name="Siriarchawattana P."/>
            <person name="Likhitrattanapisal S."/>
            <person name="Nilsakha T."/>
            <person name="Chanpet A."/>
            <person name="Rattanawaree P."/>
            <person name="Ingsriswang S."/>
        </authorList>
    </citation>
    <scope>NUCLEOTIDE SEQUENCE [LARGE SCALE GENOMIC DNA]</scope>
    <source>
        <strain evidence="2 3">TBRC 17307</strain>
    </source>
</reference>
<protein>
    <submittedName>
        <fullName evidence="2">DUF2867 domain-containing protein</fullName>
    </submittedName>
</protein>
<keyword evidence="1" id="KW-1133">Transmembrane helix</keyword>
<feature type="transmembrane region" description="Helical" evidence="1">
    <location>
        <begin position="73"/>
        <end position="93"/>
    </location>
</feature>
<gene>
    <name evidence="2" type="ORF">RAN89_13680</name>
</gene>
<evidence type="ECO:0000256" key="1">
    <source>
        <dbReference type="SAM" id="Phobius"/>
    </source>
</evidence>
<sequence>MSFKTTALVTAAICFCLTGIWAFGSAIILTLWGVDYSASAEFVGRRGAALFLGLGVMLLLAQDAEPSQARTSLSVGMIVACITLALLGLLEFALGNAGLGILSAAIVELMIALAFLRIELMTPYTTRVTDLSTNGLGERRAPHTALQMAGAYFCDIHQIEMPRSHKTALQIYLDVVSQTPLWINVLMDIRNFVGKTVLGLKDLGRLESVGEVIASNQMPEGARIGIFTLCHLSDKEVILGDSDKHLTVALSTIKETRELQDVITVTTVVRVHNTLGRIYMLFVVPVHRIIVPTLLKRGVANANNFSY</sequence>
<dbReference type="InterPro" id="IPR021295">
    <property type="entry name" value="DUF2867"/>
</dbReference>
<proteinExistence type="predicted"/>
<accession>A0ABZ0AWH2</accession>
<dbReference type="Pfam" id="PF11066">
    <property type="entry name" value="DUF2867"/>
    <property type="match status" value="1"/>
</dbReference>
<evidence type="ECO:0000313" key="2">
    <source>
        <dbReference type="EMBL" id="WNO03956.1"/>
    </source>
</evidence>
<feature type="transmembrane region" description="Helical" evidence="1">
    <location>
        <begin position="42"/>
        <end position="61"/>
    </location>
</feature>
<keyword evidence="3" id="KW-1185">Reference proteome</keyword>
<keyword evidence="1" id="KW-0472">Membrane</keyword>
<dbReference type="Proteomes" id="UP001302257">
    <property type="component" value="Chromosome"/>
</dbReference>
<organism evidence="2 3">
    <name type="scientific">Rhodoferax mekongensis</name>
    <dbReference type="NCBI Taxonomy" id="3068341"/>
    <lineage>
        <taxon>Bacteria</taxon>
        <taxon>Pseudomonadati</taxon>
        <taxon>Pseudomonadota</taxon>
        <taxon>Betaproteobacteria</taxon>
        <taxon>Burkholderiales</taxon>
        <taxon>Comamonadaceae</taxon>
        <taxon>Rhodoferax</taxon>
    </lineage>
</organism>
<dbReference type="RefSeq" id="WP_313866827.1">
    <property type="nucleotide sequence ID" value="NZ_CP132507.1"/>
</dbReference>
<dbReference type="EMBL" id="CP132507">
    <property type="protein sequence ID" value="WNO03956.1"/>
    <property type="molecule type" value="Genomic_DNA"/>
</dbReference>
<keyword evidence="1" id="KW-0812">Transmembrane</keyword>
<feature type="transmembrane region" description="Helical" evidence="1">
    <location>
        <begin position="99"/>
        <end position="118"/>
    </location>
</feature>
<evidence type="ECO:0000313" key="3">
    <source>
        <dbReference type="Proteomes" id="UP001302257"/>
    </source>
</evidence>